<keyword evidence="7" id="KW-1133">Transmembrane helix</keyword>
<feature type="compositionally biased region" description="Basic and acidic residues" evidence="6">
    <location>
        <begin position="351"/>
        <end position="360"/>
    </location>
</feature>
<dbReference type="Proteomes" id="UP001642260">
    <property type="component" value="Unassembled WGS sequence"/>
</dbReference>
<feature type="compositionally biased region" description="Basic residues" evidence="6">
    <location>
        <begin position="441"/>
        <end position="453"/>
    </location>
</feature>
<dbReference type="SUPFAM" id="SSF56112">
    <property type="entry name" value="Protein kinase-like (PK-like)"/>
    <property type="match status" value="1"/>
</dbReference>
<keyword evidence="1" id="KW-0808">Transferase</keyword>
<evidence type="ECO:0000259" key="8">
    <source>
        <dbReference type="PROSITE" id="PS50011"/>
    </source>
</evidence>
<dbReference type="GO" id="GO:0016301">
    <property type="term" value="F:kinase activity"/>
    <property type="evidence" value="ECO:0007669"/>
    <property type="project" value="UniProtKB-KW"/>
</dbReference>
<feature type="domain" description="Protein kinase" evidence="8">
    <location>
        <begin position="82"/>
        <end position="430"/>
    </location>
</feature>
<dbReference type="InterPro" id="IPR011009">
    <property type="entry name" value="Kinase-like_dom_sf"/>
</dbReference>
<dbReference type="Pfam" id="PF00069">
    <property type="entry name" value="Pkinase"/>
    <property type="match status" value="1"/>
</dbReference>
<evidence type="ECO:0000256" key="6">
    <source>
        <dbReference type="SAM" id="MobiDB-lite"/>
    </source>
</evidence>
<gene>
    <name evidence="9" type="ORF">ERUC_LOCUS36106</name>
</gene>
<dbReference type="Gene3D" id="3.30.200.20">
    <property type="entry name" value="Phosphorylase Kinase, domain 1"/>
    <property type="match status" value="1"/>
</dbReference>
<feature type="region of interest" description="Disordered" evidence="6">
    <location>
        <begin position="351"/>
        <end position="370"/>
    </location>
</feature>
<dbReference type="AlphaFoldDB" id="A0ABC8LIW8"/>
<evidence type="ECO:0000256" key="2">
    <source>
        <dbReference type="ARBA" id="ARBA00022741"/>
    </source>
</evidence>
<dbReference type="PROSITE" id="PS00107">
    <property type="entry name" value="PROTEIN_KINASE_ATP"/>
    <property type="match status" value="1"/>
</dbReference>
<evidence type="ECO:0000256" key="1">
    <source>
        <dbReference type="ARBA" id="ARBA00022679"/>
    </source>
</evidence>
<keyword evidence="2 5" id="KW-0547">Nucleotide-binding</keyword>
<evidence type="ECO:0000256" key="4">
    <source>
        <dbReference type="ARBA" id="ARBA00022840"/>
    </source>
</evidence>
<evidence type="ECO:0000313" key="9">
    <source>
        <dbReference type="EMBL" id="CAH8383623.1"/>
    </source>
</evidence>
<comment type="caution">
    <text evidence="9">The sequence shown here is derived from an EMBL/GenBank/DDBJ whole genome shotgun (WGS) entry which is preliminary data.</text>
</comment>
<accession>A0ABC8LIW8</accession>
<feature type="region of interest" description="Disordered" evidence="6">
    <location>
        <begin position="604"/>
        <end position="635"/>
    </location>
</feature>
<protein>
    <recommendedName>
        <fullName evidence="8">Protein kinase domain-containing protein</fullName>
    </recommendedName>
</protein>
<feature type="compositionally biased region" description="Basic and acidic residues" evidence="6">
    <location>
        <begin position="454"/>
        <end position="463"/>
    </location>
</feature>
<dbReference type="SMART" id="SM00220">
    <property type="entry name" value="S_TKc"/>
    <property type="match status" value="1"/>
</dbReference>
<feature type="region of interest" description="Disordered" evidence="6">
    <location>
        <begin position="441"/>
        <end position="470"/>
    </location>
</feature>
<dbReference type="PROSITE" id="PS00108">
    <property type="entry name" value="PROTEIN_KINASE_ST"/>
    <property type="match status" value="1"/>
</dbReference>
<organism evidence="9 10">
    <name type="scientific">Eruca vesicaria subsp. sativa</name>
    <name type="common">Garden rocket</name>
    <name type="synonym">Eruca sativa</name>
    <dbReference type="NCBI Taxonomy" id="29727"/>
    <lineage>
        <taxon>Eukaryota</taxon>
        <taxon>Viridiplantae</taxon>
        <taxon>Streptophyta</taxon>
        <taxon>Embryophyta</taxon>
        <taxon>Tracheophyta</taxon>
        <taxon>Spermatophyta</taxon>
        <taxon>Magnoliopsida</taxon>
        <taxon>eudicotyledons</taxon>
        <taxon>Gunneridae</taxon>
        <taxon>Pentapetalae</taxon>
        <taxon>rosids</taxon>
        <taxon>malvids</taxon>
        <taxon>Brassicales</taxon>
        <taxon>Brassicaceae</taxon>
        <taxon>Brassiceae</taxon>
        <taxon>Eruca</taxon>
    </lineage>
</organism>
<dbReference type="PANTHER" id="PTHR46821">
    <property type="entry name" value="OS07G0586332 PROTEIN"/>
    <property type="match status" value="1"/>
</dbReference>
<keyword evidence="10" id="KW-1185">Reference proteome</keyword>
<keyword evidence="7" id="KW-0812">Transmembrane</keyword>
<dbReference type="InterPro" id="IPR017441">
    <property type="entry name" value="Protein_kinase_ATP_BS"/>
</dbReference>
<dbReference type="GO" id="GO:0005524">
    <property type="term" value="F:ATP binding"/>
    <property type="evidence" value="ECO:0007669"/>
    <property type="project" value="UniProtKB-UniRule"/>
</dbReference>
<feature type="binding site" evidence="5">
    <location>
        <position position="111"/>
    </location>
    <ligand>
        <name>ATP</name>
        <dbReference type="ChEBI" id="CHEBI:30616"/>
    </ligand>
</feature>
<dbReference type="InterPro" id="IPR044576">
    <property type="entry name" value="At4g25390-like"/>
</dbReference>
<keyword evidence="3" id="KW-0418">Kinase</keyword>
<feature type="transmembrane region" description="Helical" evidence="7">
    <location>
        <begin position="20"/>
        <end position="43"/>
    </location>
</feature>
<name>A0ABC8LIW8_ERUVS</name>
<evidence type="ECO:0000256" key="3">
    <source>
        <dbReference type="ARBA" id="ARBA00022777"/>
    </source>
</evidence>
<sequence length="635" mass="70070">MPSRALPSPSPANQPSSTTLISPPLTLAAVGLSLFFTLSLCFCKSTRKRRSSAAVISSSTPPQKPPLREFTYSSLRSATASFSPENKLGQGGFGSVFRGTLPHPSPVVAVKVMDSGSLQGEREFQNELFFAGKLDSPRVVSVIGFSRDRKRRRLALVYEMMDNGNLQDALLHRKAPELMEWERRFLVAVDIAKGIEDLHGLDPPVIHGDLKPSNVLLDRGFNAKIADFGLARLKSDQVAVTVGPGSDEVTVTEVRLGSNDVESVVTSASVCDESVNFGFTDQSPVSVCKVVESPETLQVPMTSPETLQVPVTSPETLQVTMTSPETLEVPMTSPETAGSVSVSPEMEVKRNGKEMEDKEGNGGGGGGKVKDYVTQWIGSEVRKESEWVAETSGAAMKKKSRNRLEWWLSLDEEDKEKKKKKSRRMVREWWKDEYRKELAKRVNKKKEKKKKKKTLESEFHSDDVSSSNSITSSSIDWWLERLSGGEQLRARRKTSGDSAKSCGGVSSTPSMRGTMCYVAPECCVLVSGRRPLDVTGPASEIIQRANLMSWARKLARRGRLGDLVDEKLQCVDQEQAVLCIKVALQCLQRSPVSRPSMKDVLGMLTGAMSPPELPREFSPSPQSQFPFKTRRKQRR</sequence>
<dbReference type="EMBL" id="CAKOAT010595153">
    <property type="protein sequence ID" value="CAH8383623.1"/>
    <property type="molecule type" value="Genomic_DNA"/>
</dbReference>
<keyword evidence="4 5" id="KW-0067">ATP-binding</keyword>
<evidence type="ECO:0000256" key="7">
    <source>
        <dbReference type="SAM" id="Phobius"/>
    </source>
</evidence>
<dbReference type="Gene3D" id="1.10.510.10">
    <property type="entry name" value="Transferase(Phosphotransferase) domain 1"/>
    <property type="match status" value="2"/>
</dbReference>
<reference evidence="9 10" key="1">
    <citation type="submission" date="2022-03" db="EMBL/GenBank/DDBJ databases">
        <authorList>
            <person name="Macdonald S."/>
            <person name="Ahmed S."/>
            <person name="Newling K."/>
        </authorList>
    </citation>
    <scope>NUCLEOTIDE SEQUENCE [LARGE SCALE GENOMIC DNA]</scope>
</reference>
<dbReference type="PANTHER" id="PTHR46821:SF7">
    <property type="entry name" value="PROTEIN KINASE SUPERFAMILY PROTEIN"/>
    <property type="match status" value="1"/>
</dbReference>
<dbReference type="InterPro" id="IPR000719">
    <property type="entry name" value="Prot_kinase_dom"/>
</dbReference>
<keyword evidence="7" id="KW-0472">Membrane</keyword>
<proteinExistence type="predicted"/>
<evidence type="ECO:0000256" key="5">
    <source>
        <dbReference type="PROSITE-ProRule" id="PRU10141"/>
    </source>
</evidence>
<dbReference type="InterPro" id="IPR008271">
    <property type="entry name" value="Ser/Thr_kinase_AS"/>
</dbReference>
<evidence type="ECO:0000313" key="10">
    <source>
        <dbReference type="Proteomes" id="UP001642260"/>
    </source>
</evidence>
<dbReference type="PROSITE" id="PS50011">
    <property type="entry name" value="PROTEIN_KINASE_DOM"/>
    <property type="match status" value="1"/>
</dbReference>